<feature type="compositionally biased region" description="Polar residues" evidence="1">
    <location>
        <begin position="380"/>
        <end position="416"/>
    </location>
</feature>
<evidence type="ECO:0000256" key="2">
    <source>
        <dbReference type="SAM" id="Phobius"/>
    </source>
</evidence>
<evidence type="ECO:0008006" key="5">
    <source>
        <dbReference type="Google" id="ProtNLM"/>
    </source>
</evidence>
<protein>
    <recommendedName>
        <fullName evidence="5">SLA1 homology domain-containing protein</fullName>
    </recommendedName>
</protein>
<keyword evidence="2" id="KW-0812">Transmembrane</keyword>
<organism evidence="3 4">
    <name type="scientific">Blastopirellula marina</name>
    <dbReference type="NCBI Taxonomy" id="124"/>
    <lineage>
        <taxon>Bacteria</taxon>
        <taxon>Pseudomonadati</taxon>
        <taxon>Planctomycetota</taxon>
        <taxon>Planctomycetia</taxon>
        <taxon>Pirellulales</taxon>
        <taxon>Pirellulaceae</taxon>
        <taxon>Blastopirellula</taxon>
    </lineage>
</organism>
<evidence type="ECO:0000256" key="1">
    <source>
        <dbReference type="SAM" id="MobiDB-lite"/>
    </source>
</evidence>
<dbReference type="AlphaFoldDB" id="A0A2S8FC81"/>
<reference evidence="3 4" key="1">
    <citation type="submission" date="2018-02" db="EMBL/GenBank/DDBJ databases">
        <title>Comparative genomes isolates from brazilian mangrove.</title>
        <authorList>
            <person name="Araujo J.E."/>
            <person name="Taketani R.G."/>
            <person name="Silva M.C.P."/>
            <person name="Loureco M.V."/>
            <person name="Andreote F.D."/>
        </authorList>
    </citation>
    <scope>NUCLEOTIDE SEQUENCE [LARGE SCALE GENOMIC DNA]</scope>
    <source>
        <strain evidence="3 4">Hex-1 MGV</strain>
    </source>
</reference>
<feature type="transmembrane region" description="Helical" evidence="2">
    <location>
        <begin position="491"/>
        <end position="512"/>
    </location>
</feature>
<keyword evidence="2" id="KW-0472">Membrane</keyword>
<name>A0A2S8FC81_9BACT</name>
<feature type="transmembrane region" description="Helical" evidence="2">
    <location>
        <begin position="432"/>
        <end position="455"/>
    </location>
</feature>
<feature type="region of interest" description="Disordered" evidence="1">
    <location>
        <begin position="189"/>
        <end position="424"/>
    </location>
</feature>
<dbReference type="Proteomes" id="UP000238322">
    <property type="component" value="Unassembled WGS sequence"/>
</dbReference>
<feature type="compositionally biased region" description="Polar residues" evidence="1">
    <location>
        <begin position="196"/>
        <end position="206"/>
    </location>
</feature>
<feature type="compositionally biased region" description="Low complexity" evidence="1">
    <location>
        <begin position="354"/>
        <end position="379"/>
    </location>
</feature>
<keyword evidence="2" id="KW-1133">Transmembrane helix</keyword>
<accession>A0A2S8FC81</accession>
<evidence type="ECO:0000313" key="4">
    <source>
        <dbReference type="Proteomes" id="UP000238322"/>
    </source>
</evidence>
<feature type="compositionally biased region" description="Polar residues" evidence="1">
    <location>
        <begin position="214"/>
        <end position="229"/>
    </location>
</feature>
<comment type="caution">
    <text evidence="3">The sequence shown here is derived from an EMBL/GenBank/DDBJ whole genome shotgun (WGS) entry which is preliminary data.</text>
</comment>
<evidence type="ECO:0000313" key="3">
    <source>
        <dbReference type="EMBL" id="PQO29730.1"/>
    </source>
</evidence>
<gene>
    <name evidence="3" type="ORF">C5Y83_27180</name>
</gene>
<dbReference type="EMBL" id="PUHY01000015">
    <property type="protein sequence ID" value="PQO29730.1"/>
    <property type="molecule type" value="Genomic_DNA"/>
</dbReference>
<dbReference type="Gene3D" id="2.30.30.700">
    <property type="entry name" value="SLA1 homology domain 1"/>
    <property type="match status" value="2"/>
</dbReference>
<dbReference type="PROSITE" id="PS51257">
    <property type="entry name" value="PROKAR_LIPOPROTEIN"/>
    <property type="match status" value="1"/>
</dbReference>
<proteinExistence type="predicted"/>
<sequence>MLRPYSLRSCLGITLLFACLGLIAPVSIQARTWTTADGKPVEAELVEVGQDGKSVILDVKGKRYEVSLDRLSVRDQAYVEGMKDAMRRPTDAEIAKDIADDMAKESSDEPEEEDNEPHTIRLKARRVWRSREGGAVEAQFVRIRGSLVYLRLSGFSYDTIDFYNLSTADRQFLHDAHAQMGKANLVPPVRPDLVDANQQNMGTPSYQEHPPTPSTTNPMPETSTSNDSASGGGVNLPPNGFGAVEEPKSEVSLPSNGFGSIEEPTTESTPFDSEVKLPDSGFGSLPTGSSGATEVHDSFTPVTGDRPKKVGLPNSTIVDNSYVPETGDDRPLFDVASVPTNSNGFGGTPVEDVASSAPTPNKSTPKTTTPKSTTSGSNPFGTSAQPGGTRSPQPSGGSSERPQFGNSQTFTPSSEFTPMEPPAPREFTTADWNLQVFAVVLLSGGCLMMAGGYMWLIALAFLESLEWGLRSLIPGMAVMFGISEWEKASVPLLTMLLGVCLTLGGFGLLLGIS</sequence>